<comment type="caution">
    <text evidence="3">The sequence shown here is derived from an EMBL/GenBank/DDBJ whole genome shotgun (WGS) entry which is preliminary data.</text>
</comment>
<dbReference type="VEuPathDB" id="VectorBase:LOC119185508"/>
<reference evidence="3" key="2">
    <citation type="submission" date="2021-09" db="EMBL/GenBank/DDBJ databases">
        <authorList>
            <person name="Jia N."/>
            <person name="Wang J."/>
            <person name="Shi W."/>
            <person name="Du L."/>
            <person name="Sun Y."/>
            <person name="Zhan W."/>
            <person name="Jiang J."/>
            <person name="Wang Q."/>
            <person name="Zhang B."/>
            <person name="Ji P."/>
            <person name="Sakyi L.B."/>
            <person name="Cui X."/>
            <person name="Yuan T."/>
            <person name="Jiang B."/>
            <person name="Yang W."/>
            <person name="Lam T.T.-Y."/>
            <person name="Chang Q."/>
            <person name="Ding S."/>
            <person name="Wang X."/>
            <person name="Zhu J."/>
            <person name="Ruan X."/>
            <person name="Zhao L."/>
            <person name="Wei J."/>
            <person name="Que T."/>
            <person name="Du C."/>
            <person name="Cheng J."/>
            <person name="Dai P."/>
            <person name="Han X."/>
            <person name="Huang E."/>
            <person name="Gao Y."/>
            <person name="Liu J."/>
            <person name="Shao H."/>
            <person name="Ye R."/>
            <person name="Li L."/>
            <person name="Wei W."/>
            <person name="Wang X."/>
            <person name="Wang C."/>
            <person name="Huo Q."/>
            <person name="Li W."/>
            <person name="Guo W."/>
            <person name="Chen H."/>
            <person name="Chen S."/>
            <person name="Zhou L."/>
            <person name="Zhou L."/>
            <person name="Ni X."/>
            <person name="Tian J."/>
            <person name="Zhou Y."/>
            <person name="Sheng Y."/>
            <person name="Liu T."/>
            <person name="Pan Y."/>
            <person name="Xia L."/>
            <person name="Li J."/>
            <person name="Zhao F."/>
            <person name="Cao W."/>
        </authorList>
    </citation>
    <scope>NUCLEOTIDE SEQUENCE</scope>
    <source>
        <strain evidence="3">Rmic-2018</strain>
        <tissue evidence="3">Larvae</tissue>
    </source>
</reference>
<feature type="domain" description="HTH psq-type" evidence="2">
    <location>
        <begin position="22"/>
        <end position="67"/>
    </location>
</feature>
<organism evidence="3 4">
    <name type="scientific">Rhipicephalus microplus</name>
    <name type="common">Cattle tick</name>
    <name type="synonym">Boophilus microplus</name>
    <dbReference type="NCBI Taxonomy" id="6941"/>
    <lineage>
        <taxon>Eukaryota</taxon>
        <taxon>Metazoa</taxon>
        <taxon>Ecdysozoa</taxon>
        <taxon>Arthropoda</taxon>
        <taxon>Chelicerata</taxon>
        <taxon>Arachnida</taxon>
        <taxon>Acari</taxon>
        <taxon>Parasitiformes</taxon>
        <taxon>Ixodida</taxon>
        <taxon>Ixodoidea</taxon>
        <taxon>Ixodidae</taxon>
        <taxon>Rhipicephalinae</taxon>
        <taxon>Rhipicephalus</taxon>
        <taxon>Boophilus</taxon>
    </lineage>
</organism>
<dbReference type="InterPro" id="IPR007889">
    <property type="entry name" value="HTH_Psq"/>
</dbReference>
<dbReference type="Proteomes" id="UP000821866">
    <property type="component" value="Chromosome 2"/>
</dbReference>
<dbReference type="Pfam" id="PF04218">
    <property type="entry name" value="CENP-B_N"/>
    <property type="match status" value="1"/>
</dbReference>
<keyword evidence="4" id="KW-1185">Reference proteome</keyword>
<sequence length="108" mass="12364">MEPNTSTNALRRKPLQATKHKQISLKDELDIIEQVEKGKKQVDIAVTYGLSKQTVNTIVITKEAILSKKASGGLQLKRFWFREASYPDVEEVLLMWLRDARSRNIPVN</sequence>
<evidence type="ECO:0000313" key="4">
    <source>
        <dbReference type="Proteomes" id="UP000821866"/>
    </source>
</evidence>
<dbReference type="AlphaFoldDB" id="A0A9J6EHW4"/>
<reference evidence="3" key="1">
    <citation type="journal article" date="2020" name="Cell">
        <title>Large-Scale Comparative Analyses of Tick Genomes Elucidate Their Genetic Diversity and Vector Capacities.</title>
        <authorList>
            <consortium name="Tick Genome and Microbiome Consortium (TIGMIC)"/>
            <person name="Jia N."/>
            <person name="Wang J."/>
            <person name="Shi W."/>
            <person name="Du L."/>
            <person name="Sun Y."/>
            <person name="Zhan W."/>
            <person name="Jiang J.F."/>
            <person name="Wang Q."/>
            <person name="Zhang B."/>
            <person name="Ji P."/>
            <person name="Bell-Sakyi L."/>
            <person name="Cui X.M."/>
            <person name="Yuan T.T."/>
            <person name="Jiang B.G."/>
            <person name="Yang W.F."/>
            <person name="Lam T.T."/>
            <person name="Chang Q.C."/>
            <person name="Ding S.J."/>
            <person name="Wang X.J."/>
            <person name="Zhu J.G."/>
            <person name="Ruan X.D."/>
            <person name="Zhao L."/>
            <person name="Wei J.T."/>
            <person name="Ye R.Z."/>
            <person name="Que T.C."/>
            <person name="Du C.H."/>
            <person name="Zhou Y.H."/>
            <person name="Cheng J.X."/>
            <person name="Dai P.F."/>
            <person name="Guo W.B."/>
            <person name="Han X.H."/>
            <person name="Huang E.J."/>
            <person name="Li L.F."/>
            <person name="Wei W."/>
            <person name="Gao Y.C."/>
            <person name="Liu J.Z."/>
            <person name="Shao H.Z."/>
            <person name="Wang X."/>
            <person name="Wang C.C."/>
            <person name="Yang T.C."/>
            <person name="Huo Q.B."/>
            <person name="Li W."/>
            <person name="Chen H.Y."/>
            <person name="Chen S.E."/>
            <person name="Zhou L.G."/>
            <person name="Ni X.B."/>
            <person name="Tian J.H."/>
            <person name="Sheng Y."/>
            <person name="Liu T."/>
            <person name="Pan Y.S."/>
            <person name="Xia L.Y."/>
            <person name="Li J."/>
            <person name="Zhao F."/>
            <person name="Cao W.C."/>
        </authorList>
    </citation>
    <scope>NUCLEOTIDE SEQUENCE</scope>
    <source>
        <strain evidence="3">Rmic-2018</strain>
    </source>
</reference>
<comment type="subcellular location">
    <subcellularLocation>
        <location evidence="1">Nucleus</location>
    </subcellularLocation>
</comment>
<evidence type="ECO:0000313" key="3">
    <source>
        <dbReference type="EMBL" id="KAH8033922.1"/>
    </source>
</evidence>
<accession>A0A9J6EHW4</accession>
<name>A0A9J6EHW4_RHIMP</name>
<dbReference type="GO" id="GO:0005634">
    <property type="term" value="C:nucleus"/>
    <property type="evidence" value="ECO:0007669"/>
    <property type="project" value="UniProtKB-SubCell"/>
</dbReference>
<dbReference type="GO" id="GO:0003677">
    <property type="term" value="F:DNA binding"/>
    <property type="evidence" value="ECO:0007669"/>
    <property type="project" value="InterPro"/>
</dbReference>
<dbReference type="SUPFAM" id="SSF46689">
    <property type="entry name" value="Homeodomain-like"/>
    <property type="match status" value="1"/>
</dbReference>
<gene>
    <name evidence="3" type="ORF">HPB51_017620</name>
</gene>
<dbReference type="Gene3D" id="1.10.10.60">
    <property type="entry name" value="Homeodomain-like"/>
    <property type="match status" value="1"/>
</dbReference>
<protein>
    <recommendedName>
        <fullName evidence="2">HTH psq-type domain-containing protein</fullName>
    </recommendedName>
</protein>
<evidence type="ECO:0000256" key="1">
    <source>
        <dbReference type="ARBA" id="ARBA00004123"/>
    </source>
</evidence>
<dbReference type="EMBL" id="JABSTU010000004">
    <property type="protein sequence ID" value="KAH8033922.1"/>
    <property type="molecule type" value="Genomic_DNA"/>
</dbReference>
<evidence type="ECO:0000259" key="2">
    <source>
        <dbReference type="Pfam" id="PF04218"/>
    </source>
</evidence>
<dbReference type="InterPro" id="IPR009057">
    <property type="entry name" value="Homeodomain-like_sf"/>
</dbReference>
<proteinExistence type="predicted"/>